<dbReference type="SUPFAM" id="SSF55729">
    <property type="entry name" value="Acyl-CoA N-acyltransferases (Nat)"/>
    <property type="match status" value="1"/>
</dbReference>
<feature type="domain" description="N-acetyltransferase" evidence="1">
    <location>
        <begin position="18"/>
        <end position="172"/>
    </location>
</feature>
<dbReference type="EMBL" id="BMSZ01000001">
    <property type="protein sequence ID" value="GGS33732.1"/>
    <property type="molecule type" value="Genomic_DNA"/>
</dbReference>
<protein>
    <submittedName>
        <fullName evidence="2">Histone acetyltransferase</fullName>
    </submittedName>
</protein>
<dbReference type="Pfam" id="PF13508">
    <property type="entry name" value="Acetyltransf_7"/>
    <property type="match status" value="1"/>
</dbReference>
<keyword evidence="3" id="KW-1185">Reference proteome</keyword>
<gene>
    <name evidence="2" type="ORF">GCM10010253_03900</name>
</gene>
<sequence length="176" mass="19426">MRVAEHVYVDGSEAPGTVRLRRARPEDAEAVTRVFLDSRAAAMPYLPRIHSDEDTLAWITHVVLPASTAVWVAEEAGDDGKGGELLGFAALAGGDELDHLYLRPDALRRGIGSRLLAEVRAAVDGPISLYVFQRNAAARAFYERHAFTAVAFDDGGRNEENEPDVLYRWTPERPVR</sequence>
<evidence type="ECO:0000259" key="1">
    <source>
        <dbReference type="PROSITE" id="PS51186"/>
    </source>
</evidence>
<evidence type="ECO:0000313" key="3">
    <source>
        <dbReference type="Proteomes" id="UP000659767"/>
    </source>
</evidence>
<accession>A0ABQ2SNX1</accession>
<dbReference type="RefSeq" id="WP_128817350.1">
    <property type="nucleotide sequence ID" value="NZ_BMSZ01000001.1"/>
</dbReference>
<dbReference type="InterPro" id="IPR000182">
    <property type="entry name" value="GNAT_dom"/>
</dbReference>
<dbReference type="InterPro" id="IPR016181">
    <property type="entry name" value="Acyl_CoA_acyltransferase"/>
</dbReference>
<name>A0ABQ2SNX1_STRBA</name>
<organism evidence="2 3">
    <name type="scientific">Streptomyces badius</name>
    <dbReference type="NCBI Taxonomy" id="1941"/>
    <lineage>
        <taxon>Bacteria</taxon>
        <taxon>Bacillati</taxon>
        <taxon>Actinomycetota</taxon>
        <taxon>Actinomycetes</taxon>
        <taxon>Kitasatosporales</taxon>
        <taxon>Streptomycetaceae</taxon>
        <taxon>Streptomyces</taxon>
    </lineage>
</organism>
<proteinExistence type="predicted"/>
<dbReference type="Proteomes" id="UP000659767">
    <property type="component" value="Unassembled WGS sequence"/>
</dbReference>
<dbReference type="PROSITE" id="PS51186">
    <property type="entry name" value="GNAT"/>
    <property type="match status" value="1"/>
</dbReference>
<comment type="caution">
    <text evidence="2">The sequence shown here is derived from an EMBL/GenBank/DDBJ whole genome shotgun (WGS) entry which is preliminary data.</text>
</comment>
<evidence type="ECO:0000313" key="2">
    <source>
        <dbReference type="EMBL" id="GGS33732.1"/>
    </source>
</evidence>
<dbReference type="CDD" id="cd04301">
    <property type="entry name" value="NAT_SF"/>
    <property type="match status" value="1"/>
</dbReference>
<dbReference type="Gene3D" id="3.40.630.30">
    <property type="match status" value="1"/>
</dbReference>
<reference evidence="3" key="1">
    <citation type="journal article" date="2019" name="Int. J. Syst. Evol. Microbiol.">
        <title>The Global Catalogue of Microorganisms (GCM) 10K type strain sequencing project: providing services to taxonomists for standard genome sequencing and annotation.</title>
        <authorList>
            <consortium name="The Broad Institute Genomics Platform"/>
            <consortium name="The Broad Institute Genome Sequencing Center for Infectious Disease"/>
            <person name="Wu L."/>
            <person name="Ma J."/>
        </authorList>
    </citation>
    <scope>NUCLEOTIDE SEQUENCE [LARGE SCALE GENOMIC DNA]</scope>
    <source>
        <strain evidence="3">JCM 4350</strain>
    </source>
</reference>